<protein>
    <submittedName>
        <fullName evidence="2">Os08g0121925 protein</fullName>
    </submittedName>
</protein>
<dbReference type="Gramene" id="Os08t0121925-00">
    <property type="protein sequence ID" value="Os08t0121925-00"/>
    <property type="gene ID" value="Os08g0121925"/>
</dbReference>
<sequence>MVRQGNRVLDMNRRQHGVDADHAGLLRAALRRHGVQGGRRPRGLEHGPEGCSNDVRGAEEHRAGEEEREERREQPPLRPRRRPLPPRPETPTSPSSATALTPKPTQLPLLRRQRHAA</sequence>
<dbReference type="Proteomes" id="UP000059680">
    <property type="component" value="Chromosome 8"/>
</dbReference>
<dbReference type="EMBL" id="AP014964">
    <property type="protein sequence ID" value="BAT03608.1"/>
    <property type="molecule type" value="Genomic_DNA"/>
</dbReference>
<gene>
    <name evidence="2" type="ordered locus">Os08g0121925</name>
    <name evidence="2" type="ORF">OSNPB_080121925</name>
</gene>
<feature type="compositionally biased region" description="Basic and acidic residues" evidence="1">
    <location>
        <begin position="10"/>
        <end position="24"/>
    </location>
</feature>
<dbReference type="InParanoid" id="A0A0P0XB26"/>
<name>A0A0P0XB26_ORYSJ</name>
<evidence type="ECO:0000313" key="2">
    <source>
        <dbReference type="EMBL" id="BAT03608.1"/>
    </source>
</evidence>
<organism evidence="2 3">
    <name type="scientific">Oryza sativa subsp. japonica</name>
    <name type="common">Rice</name>
    <dbReference type="NCBI Taxonomy" id="39947"/>
    <lineage>
        <taxon>Eukaryota</taxon>
        <taxon>Viridiplantae</taxon>
        <taxon>Streptophyta</taxon>
        <taxon>Embryophyta</taxon>
        <taxon>Tracheophyta</taxon>
        <taxon>Spermatophyta</taxon>
        <taxon>Magnoliopsida</taxon>
        <taxon>Liliopsida</taxon>
        <taxon>Poales</taxon>
        <taxon>Poaceae</taxon>
        <taxon>BOP clade</taxon>
        <taxon>Oryzoideae</taxon>
        <taxon>Oryzeae</taxon>
        <taxon>Oryzinae</taxon>
        <taxon>Oryza</taxon>
        <taxon>Oryza sativa</taxon>
    </lineage>
</organism>
<reference evidence="3" key="1">
    <citation type="journal article" date="2005" name="Nature">
        <title>The map-based sequence of the rice genome.</title>
        <authorList>
            <consortium name="International rice genome sequencing project (IRGSP)"/>
            <person name="Matsumoto T."/>
            <person name="Wu J."/>
            <person name="Kanamori H."/>
            <person name="Katayose Y."/>
            <person name="Fujisawa M."/>
            <person name="Namiki N."/>
            <person name="Mizuno H."/>
            <person name="Yamamoto K."/>
            <person name="Antonio B.A."/>
            <person name="Baba T."/>
            <person name="Sakata K."/>
            <person name="Nagamura Y."/>
            <person name="Aoki H."/>
            <person name="Arikawa K."/>
            <person name="Arita K."/>
            <person name="Bito T."/>
            <person name="Chiden Y."/>
            <person name="Fujitsuka N."/>
            <person name="Fukunaka R."/>
            <person name="Hamada M."/>
            <person name="Harada C."/>
            <person name="Hayashi A."/>
            <person name="Hijishita S."/>
            <person name="Honda M."/>
            <person name="Hosokawa S."/>
            <person name="Ichikawa Y."/>
            <person name="Idonuma A."/>
            <person name="Iijima M."/>
            <person name="Ikeda M."/>
            <person name="Ikeno M."/>
            <person name="Ito K."/>
            <person name="Ito S."/>
            <person name="Ito T."/>
            <person name="Ito Y."/>
            <person name="Ito Y."/>
            <person name="Iwabuchi A."/>
            <person name="Kamiya K."/>
            <person name="Karasawa W."/>
            <person name="Kurita K."/>
            <person name="Katagiri S."/>
            <person name="Kikuta A."/>
            <person name="Kobayashi H."/>
            <person name="Kobayashi N."/>
            <person name="Machita K."/>
            <person name="Maehara T."/>
            <person name="Masukawa M."/>
            <person name="Mizubayashi T."/>
            <person name="Mukai Y."/>
            <person name="Nagasaki H."/>
            <person name="Nagata Y."/>
            <person name="Naito S."/>
            <person name="Nakashima M."/>
            <person name="Nakama Y."/>
            <person name="Nakamichi Y."/>
            <person name="Nakamura M."/>
            <person name="Meguro A."/>
            <person name="Negishi M."/>
            <person name="Ohta I."/>
            <person name="Ohta T."/>
            <person name="Okamoto M."/>
            <person name="Ono N."/>
            <person name="Saji S."/>
            <person name="Sakaguchi M."/>
            <person name="Sakai K."/>
            <person name="Shibata M."/>
            <person name="Shimokawa T."/>
            <person name="Song J."/>
            <person name="Takazaki Y."/>
            <person name="Terasawa K."/>
            <person name="Tsugane M."/>
            <person name="Tsuji K."/>
            <person name="Ueda S."/>
            <person name="Waki K."/>
            <person name="Yamagata H."/>
            <person name="Yamamoto M."/>
            <person name="Yamamoto S."/>
            <person name="Yamane H."/>
            <person name="Yoshiki S."/>
            <person name="Yoshihara R."/>
            <person name="Yukawa K."/>
            <person name="Zhong H."/>
            <person name="Yano M."/>
            <person name="Yuan Q."/>
            <person name="Ouyang S."/>
            <person name="Liu J."/>
            <person name="Jones K.M."/>
            <person name="Gansberger K."/>
            <person name="Moffat K."/>
            <person name="Hill J."/>
            <person name="Bera J."/>
            <person name="Fadrosh D."/>
            <person name="Jin S."/>
            <person name="Johri S."/>
            <person name="Kim M."/>
            <person name="Overton L."/>
            <person name="Reardon M."/>
            <person name="Tsitrin T."/>
            <person name="Vuong H."/>
            <person name="Weaver B."/>
            <person name="Ciecko A."/>
            <person name="Tallon L."/>
            <person name="Jackson J."/>
            <person name="Pai G."/>
            <person name="Aken S.V."/>
            <person name="Utterback T."/>
            <person name="Reidmuller S."/>
            <person name="Feldblyum T."/>
            <person name="Hsiao J."/>
            <person name="Zismann V."/>
            <person name="Iobst S."/>
            <person name="de Vazeille A.R."/>
            <person name="Buell C.R."/>
            <person name="Ying K."/>
            <person name="Li Y."/>
            <person name="Lu T."/>
            <person name="Huang Y."/>
            <person name="Zhao Q."/>
            <person name="Feng Q."/>
            <person name="Zhang L."/>
            <person name="Zhu J."/>
            <person name="Weng Q."/>
            <person name="Mu J."/>
            <person name="Lu Y."/>
            <person name="Fan D."/>
            <person name="Liu Y."/>
            <person name="Guan J."/>
            <person name="Zhang Y."/>
            <person name="Yu S."/>
            <person name="Liu X."/>
            <person name="Zhang Y."/>
            <person name="Hong G."/>
            <person name="Han B."/>
            <person name="Choisne N."/>
            <person name="Demange N."/>
            <person name="Orjeda G."/>
            <person name="Samain S."/>
            <person name="Cattolico L."/>
            <person name="Pelletier E."/>
            <person name="Couloux A."/>
            <person name="Segurens B."/>
            <person name="Wincker P."/>
            <person name="D'Hont A."/>
            <person name="Scarpelli C."/>
            <person name="Weissenbach J."/>
            <person name="Salanoubat M."/>
            <person name="Quetier F."/>
            <person name="Yu Y."/>
            <person name="Kim H.R."/>
            <person name="Rambo T."/>
            <person name="Currie J."/>
            <person name="Collura K."/>
            <person name="Luo M."/>
            <person name="Yang T."/>
            <person name="Ammiraju J.S.S."/>
            <person name="Engler F."/>
            <person name="Soderlund C."/>
            <person name="Wing R.A."/>
            <person name="Palmer L.E."/>
            <person name="de la Bastide M."/>
            <person name="Spiegel L."/>
            <person name="Nascimento L."/>
            <person name="Zutavern T."/>
            <person name="O'Shaughnessy A."/>
            <person name="Dike S."/>
            <person name="Dedhia N."/>
            <person name="Preston R."/>
            <person name="Balija V."/>
            <person name="McCombie W.R."/>
            <person name="Chow T."/>
            <person name="Chen H."/>
            <person name="Chung M."/>
            <person name="Chen C."/>
            <person name="Shaw J."/>
            <person name="Wu H."/>
            <person name="Hsiao K."/>
            <person name="Chao Y."/>
            <person name="Chu M."/>
            <person name="Cheng C."/>
            <person name="Hour A."/>
            <person name="Lee P."/>
            <person name="Lin S."/>
            <person name="Lin Y."/>
            <person name="Liou J."/>
            <person name="Liu S."/>
            <person name="Hsing Y."/>
            <person name="Raghuvanshi S."/>
            <person name="Mohanty A."/>
            <person name="Bharti A.K."/>
            <person name="Gaur A."/>
            <person name="Gupta V."/>
            <person name="Kumar D."/>
            <person name="Ravi V."/>
            <person name="Vij S."/>
            <person name="Kapur A."/>
            <person name="Khurana P."/>
            <person name="Khurana P."/>
            <person name="Khurana J.P."/>
            <person name="Tyagi A.K."/>
            <person name="Gaikwad K."/>
            <person name="Singh A."/>
            <person name="Dalal V."/>
            <person name="Srivastava S."/>
            <person name="Dixit A."/>
            <person name="Pal A.K."/>
            <person name="Ghazi I.A."/>
            <person name="Yadav M."/>
            <person name="Pandit A."/>
            <person name="Bhargava A."/>
            <person name="Sureshbabu K."/>
            <person name="Batra K."/>
            <person name="Sharma T.R."/>
            <person name="Mohapatra T."/>
            <person name="Singh N.K."/>
            <person name="Messing J."/>
            <person name="Nelson A.B."/>
            <person name="Fuks G."/>
            <person name="Kavchok S."/>
            <person name="Keizer G."/>
            <person name="Linton E."/>
            <person name="Llaca V."/>
            <person name="Song R."/>
            <person name="Tanyolac B."/>
            <person name="Young S."/>
            <person name="Ho-Il K."/>
            <person name="Hahn J.H."/>
            <person name="Sangsakoo G."/>
            <person name="Vanavichit A."/>
            <person name="de Mattos Luiz.A.T."/>
            <person name="Zimmer P.D."/>
            <person name="Malone G."/>
            <person name="Dellagostin O."/>
            <person name="de Oliveira A.C."/>
            <person name="Bevan M."/>
            <person name="Bancroft I."/>
            <person name="Minx P."/>
            <person name="Cordum H."/>
            <person name="Wilson R."/>
            <person name="Cheng Z."/>
            <person name="Jin W."/>
            <person name="Jiang J."/>
            <person name="Leong S.A."/>
            <person name="Iwama H."/>
            <person name="Gojobori T."/>
            <person name="Itoh T."/>
            <person name="Niimura Y."/>
            <person name="Fujii Y."/>
            <person name="Habara T."/>
            <person name="Sakai H."/>
            <person name="Sato Y."/>
            <person name="Wilson G."/>
            <person name="Kumar K."/>
            <person name="McCouch S."/>
            <person name="Juretic N."/>
            <person name="Hoen D."/>
            <person name="Wright S."/>
            <person name="Bruskiewich R."/>
            <person name="Bureau T."/>
            <person name="Miyao A."/>
            <person name="Hirochika H."/>
            <person name="Nishikawa T."/>
            <person name="Kadowaki K."/>
            <person name="Sugiura M."/>
            <person name="Burr B."/>
            <person name="Sasaki T."/>
        </authorList>
    </citation>
    <scope>NUCLEOTIDE SEQUENCE [LARGE SCALE GENOMIC DNA]</scope>
    <source>
        <strain evidence="3">cv. Nipponbare</strain>
    </source>
</reference>
<reference evidence="2 3" key="2">
    <citation type="journal article" date="2013" name="Plant Cell Physiol.">
        <title>Rice Annotation Project Database (RAP-DB): an integrative and interactive database for rice genomics.</title>
        <authorList>
            <person name="Sakai H."/>
            <person name="Lee S.S."/>
            <person name="Tanaka T."/>
            <person name="Numa H."/>
            <person name="Kim J."/>
            <person name="Kawahara Y."/>
            <person name="Wakimoto H."/>
            <person name="Yang C.C."/>
            <person name="Iwamoto M."/>
            <person name="Abe T."/>
            <person name="Yamada Y."/>
            <person name="Muto A."/>
            <person name="Inokuchi H."/>
            <person name="Ikemura T."/>
            <person name="Matsumoto T."/>
            <person name="Sasaki T."/>
            <person name="Itoh T."/>
        </authorList>
    </citation>
    <scope>NUCLEOTIDE SEQUENCE [LARGE SCALE GENOMIC DNA]</scope>
    <source>
        <strain evidence="3">cv. Nipponbare</strain>
    </source>
</reference>
<feature type="compositionally biased region" description="Basic and acidic residues" evidence="1">
    <location>
        <begin position="56"/>
        <end position="75"/>
    </location>
</feature>
<feature type="region of interest" description="Disordered" evidence="1">
    <location>
        <begin position="1"/>
        <end position="117"/>
    </location>
</feature>
<proteinExistence type="predicted"/>
<dbReference type="AlphaFoldDB" id="A0A0P0XB26"/>
<evidence type="ECO:0000313" key="3">
    <source>
        <dbReference type="Proteomes" id="UP000059680"/>
    </source>
</evidence>
<reference evidence="2 3" key="3">
    <citation type="journal article" date="2013" name="Rice">
        <title>Improvement of the Oryza sativa Nipponbare reference genome using next generation sequence and optical map data.</title>
        <authorList>
            <person name="Kawahara Y."/>
            <person name="de la Bastide M."/>
            <person name="Hamilton J.P."/>
            <person name="Kanamori H."/>
            <person name="McCombie W.R."/>
            <person name="Ouyang S."/>
            <person name="Schwartz D.C."/>
            <person name="Tanaka T."/>
            <person name="Wu J."/>
            <person name="Zhou S."/>
            <person name="Childs K.L."/>
            <person name="Davidson R.M."/>
            <person name="Lin H."/>
            <person name="Quesada-Ocampo L."/>
            <person name="Vaillancourt B."/>
            <person name="Sakai H."/>
            <person name="Lee S.S."/>
            <person name="Kim J."/>
            <person name="Numa H."/>
            <person name="Itoh T."/>
            <person name="Buell C.R."/>
            <person name="Matsumoto T."/>
        </authorList>
    </citation>
    <scope>NUCLEOTIDE SEQUENCE [LARGE SCALE GENOMIC DNA]</scope>
    <source>
        <strain evidence="3">cv. Nipponbare</strain>
    </source>
</reference>
<keyword evidence="3" id="KW-1185">Reference proteome</keyword>
<accession>A0A0P0XB26</accession>
<feature type="non-terminal residue" evidence="2">
    <location>
        <position position="117"/>
    </location>
</feature>
<dbReference type="PaxDb" id="39947-A0A0P0XB26"/>
<feature type="compositionally biased region" description="Low complexity" evidence="1">
    <location>
        <begin position="92"/>
        <end position="104"/>
    </location>
</feature>
<evidence type="ECO:0000256" key="1">
    <source>
        <dbReference type="SAM" id="MobiDB-lite"/>
    </source>
</evidence>